<comment type="caution">
    <text evidence="1">The sequence shown here is derived from an EMBL/GenBank/DDBJ whole genome shotgun (WGS) entry which is preliminary data.</text>
</comment>
<dbReference type="EMBL" id="VULT01000004">
    <property type="protein sequence ID" value="MSS16834.1"/>
    <property type="molecule type" value="Genomic_DNA"/>
</dbReference>
<keyword evidence="2" id="KW-1185">Reference proteome</keyword>
<dbReference type="AlphaFoldDB" id="A0A6L5XDC6"/>
<protein>
    <submittedName>
        <fullName evidence="1">Uncharacterized protein</fullName>
    </submittedName>
</protein>
<reference evidence="1 2" key="1">
    <citation type="submission" date="2019-08" db="EMBL/GenBank/DDBJ databases">
        <title>In-depth cultivation of the pig gut microbiome towards novel bacterial diversity and tailored functional studies.</title>
        <authorList>
            <person name="Wylensek D."/>
            <person name="Hitch T.C.A."/>
            <person name="Clavel T."/>
        </authorList>
    </citation>
    <scope>NUCLEOTIDE SEQUENCE [LARGE SCALE GENOMIC DNA]</scope>
    <source>
        <strain evidence="1 2">Oil-RF-744-WCA-WT-10</strain>
    </source>
</reference>
<dbReference type="Proteomes" id="UP000483362">
    <property type="component" value="Unassembled WGS sequence"/>
</dbReference>
<evidence type="ECO:0000313" key="1">
    <source>
        <dbReference type="EMBL" id="MSS16834.1"/>
    </source>
</evidence>
<proteinExistence type="predicted"/>
<sequence length="121" mass="13761">MTNQELKFAIHEFNPVIYPSLLWVMIGDKTDKDRFPSVDLMEDNSLAQTESTNDALSNKNGVLIRFRSRSVITAETITHEAVHAAAEIMRYIGGEIDVRNQEPFAYLCGWVADCIDQVRKK</sequence>
<name>A0A6L5XDC6_9BACT</name>
<accession>A0A6L5XDC6</accession>
<organism evidence="1 2">
    <name type="scientific">Sodaliphilus pleomorphus</name>
    <dbReference type="NCBI Taxonomy" id="2606626"/>
    <lineage>
        <taxon>Bacteria</taxon>
        <taxon>Pseudomonadati</taxon>
        <taxon>Bacteroidota</taxon>
        <taxon>Bacteroidia</taxon>
        <taxon>Bacteroidales</taxon>
        <taxon>Muribaculaceae</taxon>
        <taxon>Sodaliphilus</taxon>
    </lineage>
</organism>
<dbReference type="RefSeq" id="WP_154328298.1">
    <property type="nucleotide sequence ID" value="NZ_CP045696.1"/>
</dbReference>
<evidence type="ECO:0000313" key="2">
    <source>
        <dbReference type="Proteomes" id="UP000483362"/>
    </source>
</evidence>
<gene>
    <name evidence="1" type="ORF">FYJ29_03505</name>
</gene>